<sequence length="62" mass="6945">MSYGPGDIPGSLIDYMGTFNCCLNPSCQGVYFESRVEHVKFVDFCGKYKVPLMQYLCSSSCQ</sequence>
<dbReference type="OrthoDB" id="1053178at2759"/>
<accession>A0A7T8KCD3</accession>
<evidence type="ECO:0000313" key="1">
    <source>
        <dbReference type="EMBL" id="QQP53294.1"/>
    </source>
</evidence>
<proteinExistence type="predicted"/>
<dbReference type="Proteomes" id="UP000595437">
    <property type="component" value="Chromosome 4"/>
</dbReference>
<evidence type="ECO:0000313" key="2">
    <source>
        <dbReference type="Proteomes" id="UP000595437"/>
    </source>
</evidence>
<gene>
    <name evidence="1" type="ORF">FKW44_005729</name>
</gene>
<name>A0A7T8KCD3_CALRO</name>
<keyword evidence="2" id="KW-1185">Reference proteome</keyword>
<reference evidence="2" key="1">
    <citation type="submission" date="2021-01" db="EMBL/GenBank/DDBJ databases">
        <title>Caligus Genome Assembly.</title>
        <authorList>
            <person name="Gallardo-Escarate C."/>
        </authorList>
    </citation>
    <scope>NUCLEOTIDE SEQUENCE [LARGE SCALE GENOMIC DNA]</scope>
</reference>
<dbReference type="EMBL" id="CP045893">
    <property type="protein sequence ID" value="QQP53294.1"/>
    <property type="molecule type" value="Genomic_DNA"/>
</dbReference>
<organism evidence="1 2">
    <name type="scientific">Caligus rogercresseyi</name>
    <name type="common">Sea louse</name>
    <dbReference type="NCBI Taxonomy" id="217165"/>
    <lineage>
        <taxon>Eukaryota</taxon>
        <taxon>Metazoa</taxon>
        <taxon>Ecdysozoa</taxon>
        <taxon>Arthropoda</taxon>
        <taxon>Crustacea</taxon>
        <taxon>Multicrustacea</taxon>
        <taxon>Hexanauplia</taxon>
        <taxon>Copepoda</taxon>
        <taxon>Siphonostomatoida</taxon>
        <taxon>Caligidae</taxon>
        <taxon>Caligus</taxon>
    </lineage>
</organism>
<protein>
    <submittedName>
        <fullName evidence="1">Leucine-rich repeat-containing protein 58</fullName>
    </submittedName>
</protein>
<dbReference type="AlphaFoldDB" id="A0A7T8KCD3"/>